<keyword evidence="2" id="KW-1185">Reference proteome</keyword>
<dbReference type="Proteomes" id="UP000663873">
    <property type="component" value="Unassembled WGS sequence"/>
</dbReference>
<comment type="caution">
    <text evidence="1">The sequence shown here is derived from an EMBL/GenBank/DDBJ whole genome shotgun (WGS) entry which is preliminary data.</text>
</comment>
<organism evidence="1 2">
    <name type="scientific">Rotaria socialis</name>
    <dbReference type="NCBI Taxonomy" id="392032"/>
    <lineage>
        <taxon>Eukaryota</taxon>
        <taxon>Metazoa</taxon>
        <taxon>Spiralia</taxon>
        <taxon>Gnathifera</taxon>
        <taxon>Rotifera</taxon>
        <taxon>Eurotatoria</taxon>
        <taxon>Bdelloidea</taxon>
        <taxon>Philodinida</taxon>
        <taxon>Philodinidae</taxon>
        <taxon>Rotaria</taxon>
    </lineage>
</organism>
<feature type="non-terminal residue" evidence="1">
    <location>
        <position position="1"/>
    </location>
</feature>
<sequence length="55" mass="6551">CSCWEVTGEQRSTFIELLQRLKELQEKPTVSPSIDDEIISLNRFESLKEKYRTYI</sequence>
<reference evidence="1" key="1">
    <citation type="submission" date="2021-02" db="EMBL/GenBank/DDBJ databases">
        <authorList>
            <person name="Nowell W R."/>
        </authorList>
    </citation>
    <scope>NUCLEOTIDE SEQUENCE</scope>
</reference>
<dbReference type="AlphaFoldDB" id="A0A820W122"/>
<proteinExistence type="predicted"/>
<evidence type="ECO:0000313" key="1">
    <source>
        <dbReference type="EMBL" id="CAF4510314.1"/>
    </source>
</evidence>
<gene>
    <name evidence="1" type="ORF">UJA718_LOCUS26946</name>
</gene>
<evidence type="ECO:0000313" key="2">
    <source>
        <dbReference type="Proteomes" id="UP000663873"/>
    </source>
</evidence>
<protein>
    <submittedName>
        <fullName evidence="1">Uncharacterized protein</fullName>
    </submittedName>
</protein>
<accession>A0A820W122</accession>
<dbReference type="EMBL" id="CAJOBP010007240">
    <property type="protein sequence ID" value="CAF4510314.1"/>
    <property type="molecule type" value="Genomic_DNA"/>
</dbReference>
<name>A0A820W122_9BILA</name>